<dbReference type="Pfam" id="PF02517">
    <property type="entry name" value="Rce1-like"/>
    <property type="match status" value="1"/>
</dbReference>
<keyword evidence="3" id="KW-0645">Protease</keyword>
<evidence type="ECO:0000259" key="2">
    <source>
        <dbReference type="Pfam" id="PF02517"/>
    </source>
</evidence>
<dbReference type="OrthoDB" id="3693644at2"/>
<protein>
    <submittedName>
        <fullName evidence="3">CPBP family intramembrane metalloprotease</fullName>
    </submittedName>
</protein>
<feature type="domain" description="CAAX prenyl protease 2/Lysostaphin resistance protein A-like" evidence="2">
    <location>
        <begin position="136"/>
        <end position="222"/>
    </location>
</feature>
<dbReference type="PANTHER" id="PTHR36435">
    <property type="entry name" value="SLR1288 PROTEIN"/>
    <property type="match status" value="1"/>
</dbReference>
<feature type="transmembrane region" description="Helical" evidence="1">
    <location>
        <begin position="23"/>
        <end position="43"/>
    </location>
</feature>
<keyword evidence="3" id="KW-0378">Hydrolase</keyword>
<feature type="transmembrane region" description="Helical" evidence="1">
    <location>
        <begin position="90"/>
        <end position="111"/>
    </location>
</feature>
<proteinExistence type="predicted"/>
<keyword evidence="3" id="KW-0482">Metalloprotease</keyword>
<evidence type="ECO:0000256" key="1">
    <source>
        <dbReference type="SAM" id="Phobius"/>
    </source>
</evidence>
<dbReference type="GO" id="GO:0004175">
    <property type="term" value="F:endopeptidase activity"/>
    <property type="evidence" value="ECO:0007669"/>
    <property type="project" value="UniProtKB-ARBA"/>
</dbReference>
<keyword evidence="1" id="KW-1133">Transmembrane helix</keyword>
<dbReference type="GO" id="GO:0008237">
    <property type="term" value="F:metallopeptidase activity"/>
    <property type="evidence" value="ECO:0007669"/>
    <property type="project" value="UniProtKB-KW"/>
</dbReference>
<sequence>MTTATSQTYTKPTRRTAPGWPELLAGGAAYIGCLALVYLLLPLVENDAVAGVVGFVVSGAMGMVALAVAALVRIRGLAAFGIRRAKARHLLAGAGLGLVAFILGGIASAIYSTLSGDAQNVQSDYQAGAAAGLLGLVLTVIAGSIITPIGEEAFFRGVVANSLFNRFPAWLAVIASATIFAVAHGFNTVLPVAFVVGVLTALLFRRTGSIWPGVVLHGVNNVTATIIAPLAIAAATS</sequence>
<organism evidence="3 4">
    <name type="scientific">Cryobacterium lactosi</name>
    <dbReference type="NCBI Taxonomy" id="1259202"/>
    <lineage>
        <taxon>Bacteria</taxon>
        <taxon>Bacillati</taxon>
        <taxon>Actinomycetota</taxon>
        <taxon>Actinomycetes</taxon>
        <taxon>Micrococcales</taxon>
        <taxon>Microbacteriaceae</taxon>
        <taxon>Cryobacterium</taxon>
    </lineage>
</organism>
<name>A0A4R9BPJ5_9MICO</name>
<dbReference type="InterPro" id="IPR052710">
    <property type="entry name" value="CAAX_protease"/>
</dbReference>
<dbReference type="PANTHER" id="PTHR36435:SF1">
    <property type="entry name" value="CAAX AMINO TERMINAL PROTEASE FAMILY PROTEIN"/>
    <property type="match status" value="1"/>
</dbReference>
<accession>A0A4R9BPJ5</accession>
<dbReference type="AlphaFoldDB" id="A0A4R9BPJ5"/>
<gene>
    <name evidence="3" type="ORF">E3T61_12100</name>
</gene>
<feature type="transmembrane region" description="Helical" evidence="1">
    <location>
        <begin position="49"/>
        <end position="69"/>
    </location>
</feature>
<keyword evidence="1" id="KW-0472">Membrane</keyword>
<keyword evidence="1" id="KW-0812">Transmembrane</keyword>
<reference evidence="3 4" key="1">
    <citation type="submission" date="2019-03" db="EMBL/GenBank/DDBJ databases">
        <title>Genomics of glacier-inhabiting Cryobacterium strains.</title>
        <authorList>
            <person name="Liu Q."/>
            <person name="Xin Y.-H."/>
        </authorList>
    </citation>
    <scope>NUCLEOTIDE SEQUENCE [LARGE SCALE GENOMIC DNA]</scope>
    <source>
        <strain evidence="3 4">Sr59</strain>
    </source>
</reference>
<dbReference type="GO" id="GO:0080120">
    <property type="term" value="P:CAAX-box protein maturation"/>
    <property type="evidence" value="ECO:0007669"/>
    <property type="project" value="UniProtKB-ARBA"/>
</dbReference>
<feature type="transmembrane region" description="Helical" evidence="1">
    <location>
        <begin position="131"/>
        <end position="151"/>
    </location>
</feature>
<evidence type="ECO:0000313" key="3">
    <source>
        <dbReference type="EMBL" id="TFD88566.1"/>
    </source>
</evidence>
<keyword evidence="4" id="KW-1185">Reference proteome</keyword>
<evidence type="ECO:0000313" key="4">
    <source>
        <dbReference type="Proteomes" id="UP000298468"/>
    </source>
</evidence>
<dbReference type="Proteomes" id="UP000298468">
    <property type="component" value="Unassembled WGS sequence"/>
</dbReference>
<dbReference type="GO" id="GO:0006508">
    <property type="term" value="P:proteolysis"/>
    <property type="evidence" value="ECO:0007669"/>
    <property type="project" value="UniProtKB-KW"/>
</dbReference>
<comment type="caution">
    <text evidence="3">The sequence shown here is derived from an EMBL/GenBank/DDBJ whole genome shotgun (WGS) entry which is preliminary data.</text>
</comment>
<feature type="transmembrane region" description="Helical" evidence="1">
    <location>
        <begin position="188"/>
        <end position="204"/>
    </location>
</feature>
<dbReference type="EMBL" id="SOHM01000029">
    <property type="protein sequence ID" value="TFD88566.1"/>
    <property type="molecule type" value="Genomic_DNA"/>
</dbReference>
<feature type="transmembrane region" description="Helical" evidence="1">
    <location>
        <begin position="163"/>
        <end position="182"/>
    </location>
</feature>
<dbReference type="InterPro" id="IPR003675">
    <property type="entry name" value="Rce1/LyrA-like_dom"/>
</dbReference>